<evidence type="ECO:0000313" key="1">
    <source>
        <dbReference type="EMBL" id="OUM88997.1"/>
    </source>
</evidence>
<dbReference type="AlphaFoldDB" id="A0A1Y3PS47"/>
<dbReference type="InterPro" id="IPR036412">
    <property type="entry name" value="HAD-like_sf"/>
</dbReference>
<dbReference type="Proteomes" id="UP000196475">
    <property type="component" value="Unassembled WGS sequence"/>
</dbReference>
<protein>
    <recommendedName>
        <fullName evidence="3">HAD family hydrolase</fullName>
    </recommendedName>
</protein>
<dbReference type="Gene3D" id="3.40.50.1000">
    <property type="entry name" value="HAD superfamily/HAD-like"/>
    <property type="match status" value="1"/>
</dbReference>
<accession>A0A1Y3PS47</accession>
<dbReference type="InterPro" id="IPR023214">
    <property type="entry name" value="HAD_sf"/>
</dbReference>
<comment type="caution">
    <text evidence="1">The sequence shown here is derived from an EMBL/GenBank/DDBJ whole genome shotgun (WGS) entry which is preliminary data.</text>
</comment>
<sequence length="681" mass="80254">MEVMAGANHLIDSIYKRLNEYDIVSFDVFDSLLLRNVAQPVDIFRLVEMEYKRKFGVQLPFFGVRIEAEQKARKNTKEEDVTLDEIYRYVEEQFGEEVAEKLKQIEIEMEKRFIVINPELKKLYDATKRLGKKIYIISDMYLSESIIGELLDKNEVSGYNELFVSGDRKVSKATGNILTYIRKKQKIDESVRWLHIGDNEISDYEIPRRYGIEGIHYKISRNKDDFKRIKHIGDSILYALRENAAYAIKDEGYWYKFGFNISGPLYAGLLFWLAEQVRGKDNIYFLSRDGYLAYHLYNIMREHDKTLPESYYLLASRRAYIYAQLVDGDHSYALDILTAYNPVLGQQLTVAEILDNIGLEHQPYLDKLASYGLDTNSIVNSESITKIKKFLKDIWKDIARLLETERKALMKYLESMKIFEYDCINIFDIGWRGSTHLAIQELIKKPVYGYYFGTAENIFDAIKRRSVGYMFDQGRPKKYKKEIFDHIMIFEFIFSGPHGSLIKFTEDKHGQKVVPIFSHVEKNDQIYEAIKQMHRGITDFFKQVIKYGEYMEISKEFAFSAAHQFINKYKVTDLIQFSLLTNSIGIGESKDIKRYVTCCEIEDYLANRKHYDREAAYNLWKNAILIRDDQGRYFNREEILKLYSLRKVKHHNVDCKKYWGLIKKAIRNPKRAMKKIISMVR</sequence>
<dbReference type="Gene3D" id="1.10.150.400">
    <property type="match status" value="1"/>
</dbReference>
<dbReference type="EMBL" id="LZRT01000054">
    <property type="protein sequence ID" value="OUM88997.1"/>
    <property type="molecule type" value="Genomic_DNA"/>
</dbReference>
<name>A0A1Y3PS47_9BACI</name>
<reference evidence="2" key="1">
    <citation type="submission" date="2016-06" db="EMBL/GenBank/DDBJ databases">
        <authorList>
            <person name="Nascimento L."/>
            <person name="Pereira R.V."/>
            <person name="Martins L.F."/>
            <person name="Quaggio R.B."/>
            <person name="Silva A.M."/>
            <person name="Setubal J.C."/>
        </authorList>
    </citation>
    <scope>NUCLEOTIDE SEQUENCE [LARGE SCALE GENOMIC DNA]</scope>
</reference>
<proteinExistence type="predicted"/>
<organism evidence="1 2">
    <name type="scientific">Bacillus thermozeamaize</name>
    <dbReference type="NCBI Taxonomy" id="230954"/>
    <lineage>
        <taxon>Bacteria</taxon>
        <taxon>Bacillati</taxon>
        <taxon>Bacillota</taxon>
        <taxon>Bacilli</taxon>
        <taxon>Bacillales</taxon>
        <taxon>Bacillaceae</taxon>
        <taxon>Bacillus</taxon>
    </lineage>
</organism>
<dbReference type="SUPFAM" id="SSF56784">
    <property type="entry name" value="HAD-like"/>
    <property type="match status" value="1"/>
</dbReference>
<gene>
    <name evidence="1" type="ORF">BAA01_10295</name>
</gene>
<evidence type="ECO:0000313" key="2">
    <source>
        <dbReference type="Proteomes" id="UP000196475"/>
    </source>
</evidence>
<evidence type="ECO:0008006" key="3">
    <source>
        <dbReference type="Google" id="ProtNLM"/>
    </source>
</evidence>